<name>A0A2I2KVS4_9ACTN</name>
<evidence type="ECO:0000313" key="3">
    <source>
        <dbReference type="Proteomes" id="UP000234331"/>
    </source>
</evidence>
<accession>A0A2I2KVS4</accession>
<organism evidence="2 3">
    <name type="scientific">Frankia canadensis</name>
    <dbReference type="NCBI Taxonomy" id="1836972"/>
    <lineage>
        <taxon>Bacteria</taxon>
        <taxon>Bacillati</taxon>
        <taxon>Actinomycetota</taxon>
        <taxon>Actinomycetes</taxon>
        <taxon>Frankiales</taxon>
        <taxon>Frankiaceae</taxon>
        <taxon>Frankia</taxon>
    </lineage>
</organism>
<gene>
    <name evidence="2" type="ORF">FRACA_370044</name>
</gene>
<dbReference type="AlphaFoldDB" id="A0A2I2KVS4"/>
<dbReference type="EMBL" id="FZMO01000301">
    <property type="protein sequence ID" value="SNQ49767.1"/>
    <property type="molecule type" value="Genomic_DNA"/>
</dbReference>
<proteinExistence type="predicted"/>
<evidence type="ECO:0000256" key="1">
    <source>
        <dbReference type="SAM" id="MobiDB-lite"/>
    </source>
</evidence>
<reference evidence="2 3" key="1">
    <citation type="submission" date="2017-06" db="EMBL/GenBank/DDBJ databases">
        <authorList>
            <person name="Kim H.J."/>
            <person name="Triplett B.A."/>
        </authorList>
    </citation>
    <scope>NUCLEOTIDE SEQUENCE [LARGE SCALE GENOMIC DNA]</scope>
    <source>
        <strain evidence="2">FRACA_ARgP5</strain>
    </source>
</reference>
<protein>
    <submittedName>
        <fullName evidence="2">Uncharacterized protein</fullName>
    </submittedName>
</protein>
<feature type="region of interest" description="Disordered" evidence="1">
    <location>
        <begin position="37"/>
        <end position="68"/>
    </location>
</feature>
<dbReference type="Proteomes" id="UP000234331">
    <property type="component" value="Unassembled WGS sequence"/>
</dbReference>
<keyword evidence="3" id="KW-1185">Reference proteome</keyword>
<evidence type="ECO:0000313" key="2">
    <source>
        <dbReference type="EMBL" id="SNQ49767.1"/>
    </source>
</evidence>
<sequence length="68" mass="7811">MSTPIPDARVPDVFSPARLGRRRRIDKKAREQDLLHQARWRPTRGLTLPSPPASRLRSARWPRATCSP</sequence>